<dbReference type="EMBL" id="BMHP01000001">
    <property type="protein sequence ID" value="GGD62461.1"/>
    <property type="molecule type" value="Genomic_DNA"/>
</dbReference>
<dbReference type="RefSeq" id="WP_188991492.1">
    <property type="nucleotide sequence ID" value="NZ_BMHP01000001.1"/>
</dbReference>
<keyword evidence="3" id="KW-0547">Nucleotide-binding</keyword>
<dbReference type="SUPFAM" id="SSF52540">
    <property type="entry name" value="P-loop containing nucleoside triphosphate hydrolases"/>
    <property type="match status" value="1"/>
</dbReference>
<dbReference type="InterPro" id="IPR017871">
    <property type="entry name" value="ABC_transporter-like_CS"/>
</dbReference>
<dbReference type="PANTHER" id="PTHR43335">
    <property type="entry name" value="ABC TRANSPORTER, ATP-BINDING PROTEIN"/>
    <property type="match status" value="1"/>
</dbReference>
<dbReference type="SMART" id="SM00382">
    <property type="entry name" value="AAA"/>
    <property type="match status" value="1"/>
</dbReference>
<dbReference type="GO" id="GO:0016887">
    <property type="term" value="F:ATP hydrolysis activity"/>
    <property type="evidence" value="ECO:0007669"/>
    <property type="project" value="InterPro"/>
</dbReference>
<dbReference type="InterPro" id="IPR003593">
    <property type="entry name" value="AAA+_ATPase"/>
</dbReference>
<evidence type="ECO:0000259" key="5">
    <source>
        <dbReference type="PROSITE" id="PS50893"/>
    </source>
</evidence>
<reference evidence="6" key="1">
    <citation type="journal article" date="2014" name="Int. J. Syst. Evol. Microbiol.">
        <title>Complete genome sequence of Corynebacterium casei LMG S-19264T (=DSM 44701T), isolated from a smear-ripened cheese.</title>
        <authorList>
            <consortium name="US DOE Joint Genome Institute (JGI-PGF)"/>
            <person name="Walter F."/>
            <person name="Albersmeier A."/>
            <person name="Kalinowski J."/>
            <person name="Ruckert C."/>
        </authorList>
    </citation>
    <scope>NUCLEOTIDE SEQUENCE</scope>
    <source>
        <strain evidence="6">CGMCC 1.15178</strain>
    </source>
</reference>
<keyword evidence="2" id="KW-0813">Transport</keyword>
<dbReference type="Proteomes" id="UP000612456">
    <property type="component" value="Unassembled WGS sequence"/>
</dbReference>
<comment type="similarity">
    <text evidence="1">Belongs to the ABC transporter superfamily.</text>
</comment>
<comment type="caution">
    <text evidence="6">The sequence shown here is derived from an EMBL/GenBank/DDBJ whole genome shotgun (WGS) entry which is preliminary data.</text>
</comment>
<dbReference type="PROSITE" id="PS50893">
    <property type="entry name" value="ABC_TRANSPORTER_2"/>
    <property type="match status" value="1"/>
</dbReference>
<evidence type="ECO:0000256" key="4">
    <source>
        <dbReference type="ARBA" id="ARBA00022840"/>
    </source>
</evidence>
<accession>A0A916YW76</accession>
<sequence length="250" mass="27272">MTVQTDELIAEIDRVTKTYKNGRGIKDISFTLGKGDIFGLFGPNGAGKTTLLKIMTGLCTADSGNVSLFGCGITDRFEQAMAQVGCVIETADSYEYMSGRANLKLAGRFYRGLPEKRIDEVLEWVGLASYANERVSGYSLGMKQRLALAGALLSSPKLIVLDEPTNGLDIEGIIDVRNVILRLAETQGIAFLISSHMMSEMEMICTRVGIICGGQLIREGGVRQLLADGTTMEQFYLSSIQQWKEGNIHV</sequence>
<protein>
    <submittedName>
        <fullName evidence="6">ABC transporter</fullName>
    </submittedName>
</protein>
<evidence type="ECO:0000313" key="7">
    <source>
        <dbReference type="Proteomes" id="UP000612456"/>
    </source>
</evidence>
<dbReference type="AlphaFoldDB" id="A0A916YW76"/>
<evidence type="ECO:0000256" key="1">
    <source>
        <dbReference type="ARBA" id="ARBA00005417"/>
    </source>
</evidence>
<reference evidence="6" key="2">
    <citation type="submission" date="2020-09" db="EMBL/GenBank/DDBJ databases">
        <authorList>
            <person name="Sun Q."/>
            <person name="Zhou Y."/>
        </authorList>
    </citation>
    <scope>NUCLEOTIDE SEQUENCE</scope>
    <source>
        <strain evidence="6">CGMCC 1.15178</strain>
    </source>
</reference>
<dbReference type="Pfam" id="PF00005">
    <property type="entry name" value="ABC_tran"/>
    <property type="match status" value="1"/>
</dbReference>
<evidence type="ECO:0000256" key="2">
    <source>
        <dbReference type="ARBA" id="ARBA00022448"/>
    </source>
</evidence>
<proteinExistence type="inferred from homology"/>
<organism evidence="6 7">
    <name type="scientific">Paenibacillus nasutitermitis</name>
    <dbReference type="NCBI Taxonomy" id="1652958"/>
    <lineage>
        <taxon>Bacteria</taxon>
        <taxon>Bacillati</taxon>
        <taxon>Bacillota</taxon>
        <taxon>Bacilli</taxon>
        <taxon>Bacillales</taxon>
        <taxon>Paenibacillaceae</taxon>
        <taxon>Paenibacillus</taxon>
    </lineage>
</organism>
<gene>
    <name evidence="6" type="ORF">GCM10010911_20450</name>
</gene>
<feature type="domain" description="ABC transporter" evidence="5">
    <location>
        <begin position="10"/>
        <end position="238"/>
    </location>
</feature>
<dbReference type="GO" id="GO:0005524">
    <property type="term" value="F:ATP binding"/>
    <property type="evidence" value="ECO:0007669"/>
    <property type="project" value="UniProtKB-KW"/>
</dbReference>
<keyword evidence="4" id="KW-0067">ATP-binding</keyword>
<name>A0A916YW76_9BACL</name>
<evidence type="ECO:0000256" key="3">
    <source>
        <dbReference type="ARBA" id="ARBA00022741"/>
    </source>
</evidence>
<dbReference type="InterPro" id="IPR027417">
    <property type="entry name" value="P-loop_NTPase"/>
</dbReference>
<evidence type="ECO:0000313" key="6">
    <source>
        <dbReference type="EMBL" id="GGD62461.1"/>
    </source>
</evidence>
<dbReference type="Gene3D" id="3.40.50.300">
    <property type="entry name" value="P-loop containing nucleotide triphosphate hydrolases"/>
    <property type="match status" value="1"/>
</dbReference>
<dbReference type="PROSITE" id="PS00211">
    <property type="entry name" value="ABC_TRANSPORTER_1"/>
    <property type="match status" value="1"/>
</dbReference>
<dbReference type="InterPro" id="IPR003439">
    <property type="entry name" value="ABC_transporter-like_ATP-bd"/>
</dbReference>
<dbReference type="PANTHER" id="PTHR43335:SF4">
    <property type="entry name" value="ABC TRANSPORTER, ATP-BINDING PROTEIN"/>
    <property type="match status" value="1"/>
</dbReference>
<keyword evidence="7" id="KW-1185">Reference proteome</keyword>